<dbReference type="Gene3D" id="3.40.50.300">
    <property type="entry name" value="P-loop containing nucleotide triphosphate hydrolases"/>
    <property type="match status" value="1"/>
</dbReference>
<dbReference type="GO" id="GO:0016887">
    <property type="term" value="F:ATP hydrolysis activity"/>
    <property type="evidence" value="ECO:0007669"/>
    <property type="project" value="InterPro"/>
</dbReference>
<dbReference type="SUPFAM" id="SSF90123">
    <property type="entry name" value="ABC transporter transmembrane region"/>
    <property type="match status" value="1"/>
</dbReference>
<dbReference type="InterPro" id="IPR003439">
    <property type="entry name" value="ABC_transporter-like_ATP-bd"/>
</dbReference>
<dbReference type="Pfam" id="PF00005">
    <property type="entry name" value="ABC_tran"/>
    <property type="match status" value="1"/>
</dbReference>
<dbReference type="PROSITE" id="PS50893">
    <property type="entry name" value="ABC_TRANSPORTER_2"/>
    <property type="match status" value="1"/>
</dbReference>
<keyword evidence="4 11" id="KW-0067">ATP-binding</keyword>
<keyword evidence="6 8" id="KW-0472">Membrane</keyword>
<name>A0A368TA14_9ACTN</name>
<feature type="transmembrane region" description="Helical" evidence="8">
    <location>
        <begin position="312"/>
        <end position="339"/>
    </location>
</feature>
<comment type="subcellular location">
    <subcellularLocation>
        <location evidence="1">Cell membrane</location>
        <topology evidence="1">Multi-pass membrane protein</topology>
    </subcellularLocation>
</comment>
<evidence type="ECO:0000259" key="10">
    <source>
        <dbReference type="PROSITE" id="PS50929"/>
    </source>
</evidence>
<evidence type="ECO:0000313" key="12">
    <source>
        <dbReference type="Proteomes" id="UP000253318"/>
    </source>
</evidence>
<dbReference type="InterPro" id="IPR039421">
    <property type="entry name" value="Type_1_exporter"/>
</dbReference>
<dbReference type="PROSITE" id="PS50929">
    <property type="entry name" value="ABC_TM1F"/>
    <property type="match status" value="1"/>
</dbReference>
<evidence type="ECO:0000256" key="1">
    <source>
        <dbReference type="ARBA" id="ARBA00004651"/>
    </source>
</evidence>
<dbReference type="GO" id="GO:0005886">
    <property type="term" value="C:plasma membrane"/>
    <property type="evidence" value="ECO:0007669"/>
    <property type="project" value="UniProtKB-SubCell"/>
</dbReference>
<evidence type="ECO:0000256" key="3">
    <source>
        <dbReference type="ARBA" id="ARBA00022741"/>
    </source>
</evidence>
<evidence type="ECO:0000256" key="6">
    <source>
        <dbReference type="ARBA" id="ARBA00023136"/>
    </source>
</evidence>
<accession>A0A368TA14</accession>
<feature type="domain" description="ABC transmembrane type-1" evidence="10">
    <location>
        <begin position="70"/>
        <end position="358"/>
    </location>
</feature>
<reference evidence="11 12" key="1">
    <citation type="submission" date="2018-04" db="EMBL/GenBank/DDBJ databases">
        <title>Novel actinobacteria from marine sediment.</title>
        <authorList>
            <person name="Ng Z.Y."/>
            <person name="Tan G.Y.A."/>
        </authorList>
    </citation>
    <scope>NUCLEOTIDE SEQUENCE [LARGE SCALE GENOMIC DNA]</scope>
    <source>
        <strain evidence="11 12">TPS81</strain>
    </source>
</reference>
<dbReference type="PANTHER" id="PTHR24221:SF646">
    <property type="entry name" value="HAEMOLYSIN SECRETION ATP-BINDING PROTEIN"/>
    <property type="match status" value="1"/>
</dbReference>
<evidence type="ECO:0000256" key="4">
    <source>
        <dbReference type="ARBA" id="ARBA00022840"/>
    </source>
</evidence>
<feature type="domain" description="ABC transporter" evidence="9">
    <location>
        <begin position="392"/>
        <end position="631"/>
    </location>
</feature>
<feature type="transmembrane region" description="Helical" evidence="8">
    <location>
        <begin position="109"/>
        <end position="127"/>
    </location>
</feature>
<evidence type="ECO:0000256" key="5">
    <source>
        <dbReference type="ARBA" id="ARBA00022989"/>
    </source>
</evidence>
<dbReference type="PANTHER" id="PTHR24221">
    <property type="entry name" value="ATP-BINDING CASSETTE SUB-FAMILY B"/>
    <property type="match status" value="1"/>
</dbReference>
<keyword evidence="2 8" id="KW-0812">Transmembrane</keyword>
<dbReference type="CDD" id="cd03228">
    <property type="entry name" value="ABCC_MRP_Like"/>
    <property type="match status" value="1"/>
</dbReference>
<dbReference type="OrthoDB" id="9806127at2"/>
<dbReference type="SUPFAM" id="SSF52540">
    <property type="entry name" value="P-loop containing nucleoside triphosphate hydrolases"/>
    <property type="match status" value="1"/>
</dbReference>
<dbReference type="Gene3D" id="1.20.1560.10">
    <property type="entry name" value="ABC transporter type 1, transmembrane domain"/>
    <property type="match status" value="1"/>
</dbReference>
<dbReference type="GO" id="GO:0034040">
    <property type="term" value="F:ATPase-coupled lipid transmembrane transporter activity"/>
    <property type="evidence" value="ECO:0007669"/>
    <property type="project" value="TreeGrafter"/>
</dbReference>
<dbReference type="GO" id="GO:0140359">
    <property type="term" value="F:ABC-type transporter activity"/>
    <property type="evidence" value="ECO:0007669"/>
    <property type="project" value="InterPro"/>
</dbReference>
<feature type="region of interest" description="Disordered" evidence="7">
    <location>
        <begin position="1"/>
        <end position="23"/>
    </location>
</feature>
<comment type="caution">
    <text evidence="11">The sequence shown here is derived from an EMBL/GenBank/DDBJ whole genome shotgun (WGS) entry which is preliminary data.</text>
</comment>
<keyword evidence="12" id="KW-1185">Reference proteome</keyword>
<gene>
    <name evidence="11" type="ORF">DEF24_04560</name>
</gene>
<dbReference type="InterPro" id="IPR036640">
    <property type="entry name" value="ABC1_TM_sf"/>
</dbReference>
<dbReference type="InterPro" id="IPR027417">
    <property type="entry name" value="P-loop_NTPase"/>
</dbReference>
<evidence type="ECO:0000256" key="2">
    <source>
        <dbReference type="ARBA" id="ARBA00022692"/>
    </source>
</evidence>
<dbReference type="Proteomes" id="UP000253318">
    <property type="component" value="Unassembled WGS sequence"/>
</dbReference>
<feature type="transmembrane region" description="Helical" evidence="8">
    <location>
        <begin position="69"/>
        <end position="89"/>
    </location>
</feature>
<dbReference type="SMART" id="SM00382">
    <property type="entry name" value="AAA"/>
    <property type="match status" value="1"/>
</dbReference>
<evidence type="ECO:0000256" key="8">
    <source>
        <dbReference type="SAM" id="Phobius"/>
    </source>
</evidence>
<proteinExistence type="predicted"/>
<dbReference type="AlphaFoldDB" id="A0A368TA14"/>
<keyword evidence="5 8" id="KW-1133">Transmembrane helix</keyword>
<sequence length="648" mass="69831">MWPVRRKHTPADPDAGSPAGTAPPALARRWWQKYDEEVAAARWWRVAGRLPALVGQALRLAWRASRTDTAATVALNLLAGVCTAAALVATAGVLEQLFAAGPTPDRVRAAVPALLLVAGAALLRGALSAAAGWSQARLAPHVERMAELRLLRLAAEIDLAAFDDPEFHDALYRASSRGIEEAKAVVARSVDVLTGLVGLVAAAGVLTVLHPVLLPLLVCAVLPEGWAASEAARMRHALLMAMTEKRRRKWLLSDLLTDRRTAAEVRSFTMRDRLLADFDQVARTERDAQLALARRQTGVRLLGDAAGGLATAGVYTVLGLLLAAGAMPLAVAGTAVLAIRTGRSALSQTVMGMNQCYESGLYFEDYLEFCATAAAHLPPDAPSPAPAGFERITVENAVFRYPGKDTPALDDVSVVLRRGEVVALVGENGSGKTTLAKLLAGLYTPQRGRVRWDGVDLAAVDTHQLRQRIAVVGQDHTHWPMSARRNVVMSAPDDDERLRRAAAVADAQAVVDELPHGWDTLLDRRFADGHELSGGQWQRVAAARGFYRDAPLLVCDEPTAALDARAEHRLFESIRAHAGAADRTVVLITHRLASVRLADRIYVLDHGHVVEQGTHEQLMRQGGHYAGLYTLQANAYRDGRTTDLEATP</sequence>
<protein>
    <submittedName>
        <fullName evidence="11">ABC transporter ATP-binding protein</fullName>
    </submittedName>
</protein>
<organism evidence="11 12">
    <name type="scientific">Marinitenerispora sediminis</name>
    <dbReference type="NCBI Taxonomy" id="1931232"/>
    <lineage>
        <taxon>Bacteria</taxon>
        <taxon>Bacillati</taxon>
        <taxon>Actinomycetota</taxon>
        <taxon>Actinomycetes</taxon>
        <taxon>Streptosporangiales</taxon>
        <taxon>Nocardiopsidaceae</taxon>
        <taxon>Marinitenerispora</taxon>
    </lineage>
</organism>
<feature type="transmembrane region" description="Helical" evidence="8">
    <location>
        <begin position="192"/>
        <end position="213"/>
    </location>
</feature>
<keyword evidence="3" id="KW-0547">Nucleotide-binding</keyword>
<dbReference type="EMBL" id="QEIN01000022">
    <property type="protein sequence ID" value="RCV61337.1"/>
    <property type="molecule type" value="Genomic_DNA"/>
</dbReference>
<dbReference type="InterPro" id="IPR011527">
    <property type="entry name" value="ABC1_TM_dom"/>
</dbReference>
<dbReference type="GO" id="GO:0005524">
    <property type="term" value="F:ATP binding"/>
    <property type="evidence" value="ECO:0007669"/>
    <property type="project" value="UniProtKB-KW"/>
</dbReference>
<dbReference type="InterPro" id="IPR003593">
    <property type="entry name" value="AAA+_ATPase"/>
</dbReference>
<evidence type="ECO:0000259" key="9">
    <source>
        <dbReference type="PROSITE" id="PS50893"/>
    </source>
</evidence>
<evidence type="ECO:0000313" key="11">
    <source>
        <dbReference type="EMBL" id="RCV61337.1"/>
    </source>
</evidence>
<evidence type="ECO:0000256" key="7">
    <source>
        <dbReference type="SAM" id="MobiDB-lite"/>
    </source>
</evidence>